<name>A0AAV4ABL0_9GAST</name>
<sequence>MDQYIDQVLVPKVRSPIESSSGLYGSVNLARSIEPGQNKFPDLELSWTWVKRGGSYIAYVQHCVYTRQGGIISQEQLSGVSKSNRLLVERGK</sequence>
<comment type="caution">
    <text evidence="1">The sequence shown here is derived from an EMBL/GenBank/DDBJ whole genome shotgun (WGS) entry which is preliminary data.</text>
</comment>
<evidence type="ECO:0000313" key="1">
    <source>
        <dbReference type="EMBL" id="GFO05545.1"/>
    </source>
</evidence>
<accession>A0AAV4ABL0</accession>
<evidence type="ECO:0000313" key="2">
    <source>
        <dbReference type="Proteomes" id="UP000735302"/>
    </source>
</evidence>
<proteinExistence type="predicted"/>
<keyword evidence="2" id="KW-1185">Reference proteome</keyword>
<gene>
    <name evidence="1" type="ORF">PoB_003205000</name>
</gene>
<protein>
    <submittedName>
        <fullName evidence="1">Uncharacterized protein</fullName>
    </submittedName>
</protein>
<organism evidence="1 2">
    <name type="scientific">Plakobranchus ocellatus</name>
    <dbReference type="NCBI Taxonomy" id="259542"/>
    <lineage>
        <taxon>Eukaryota</taxon>
        <taxon>Metazoa</taxon>
        <taxon>Spiralia</taxon>
        <taxon>Lophotrochozoa</taxon>
        <taxon>Mollusca</taxon>
        <taxon>Gastropoda</taxon>
        <taxon>Heterobranchia</taxon>
        <taxon>Euthyneura</taxon>
        <taxon>Panpulmonata</taxon>
        <taxon>Sacoglossa</taxon>
        <taxon>Placobranchoidea</taxon>
        <taxon>Plakobranchidae</taxon>
        <taxon>Plakobranchus</taxon>
    </lineage>
</organism>
<dbReference type="AlphaFoldDB" id="A0AAV4ABL0"/>
<reference evidence="1 2" key="1">
    <citation type="journal article" date="2021" name="Elife">
        <title>Chloroplast acquisition without the gene transfer in kleptoplastic sea slugs, Plakobranchus ocellatus.</title>
        <authorList>
            <person name="Maeda T."/>
            <person name="Takahashi S."/>
            <person name="Yoshida T."/>
            <person name="Shimamura S."/>
            <person name="Takaki Y."/>
            <person name="Nagai Y."/>
            <person name="Toyoda A."/>
            <person name="Suzuki Y."/>
            <person name="Arimoto A."/>
            <person name="Ishii H."/>
            <person name="Satoh N."/>
            <person name="Nishiyama T."/>
            <person name="Hasebe M."/>
            <person name="Maruyama T."/>
            <person name="Minagawa J."/>
            <person name="Obokata J."/>
            <person name="Shigenobu S."/>
        </authorList>
    </citation>
    <scope>NUCLEOTIDE SEQUENCE [LARGE SCALE GENOMIC DNA]</scope>
</reference>
<dbReference type="Proteomes" id="UP000735302">
    <property type="component" value="Unassembled WGS sequence"/>
</dbReference>
<dbReference type="EMBL" id="BLXT01003748">
    <property type="protein sequence ID" value="GFO05545.1"/>
    <property type="molecule type" value="Genomic_DNA"/>
</dbReference>